<gene>
    <name evidence="1" type="ORF">C9I57_25460</name>
</gene>
<dbReference type="InterPro" id="IPR036291">
    <property type="entry name" value="NAD(P)-bd_dom_sf"/>
</dbReference>
<dbReference type="InterPro" id="IPR003462">
    <property type="entry name" value="ODC_Mu_crystall"/>
</dbReference>
<sequence>MPTLPTFDATATAALLDFEALVDALSVAAQEHDAGQIRSPVRTALPLNEGGVLLSMPASAHDIAIHKLVSVCPRNAARDMPTIFGAVTVCDATTGKPEFILDGPTVTGRRTAALSMLGVKLLHPSAPRTFLLIGTGQQARFHAAAIGALHQGAKIFVKGRTPSSEQAFCEQMAREGIAVAALAQVSAGGPIPDDIDTVVAATTSKVPVYTDGAKASRLVIGVGAFTPDAAEIAAETVRASRVFVDDFAAAKEEAGDLLQAGVDWTVVRSLGSIVGGEVRKDQPIVFKTVGSGAWDLAACRVARAAAARTKD</sequence>
<name>A0A2T3XN37_9BURK</name>
<dbReference type="InterPro" id="IPR023401">
    <property type="entry name" value="ODC_N"/>
</dbReference>
<dbReference type="SUPFAM" id="SSF51735">
    <property type="entry name" value="NAD(P)-binding Rossmann-fold domains"/>
    <property type="match status" value="1"/>
</dbReference>
<dbReference type="Gene3D" id="3.40.50.720">
    <property type="entry name" value="NAD(P)-binding Rossmann-like Domain"/>
    <property type="match status" value="1"/>
</dbReference>
<dbReference type="NCBIfam" id="NF005603">
    <property type="entry name" value="PRK07340.1"/>
    <property type="match status" value="1"/>
</dbReference>
<comment type="caution">
    <text evidence="1">The sequence shown here is derived from an EMBL/GenBank/DDBJ whole genome shotgun (WGS) entry which is preliminary data.</text>
</comment>
<proteinExistence type="predicted"/>
<dbReference type="RefSeq" id="WP_107153366.1">
    <property type="nucleotide sequence ID" value="NZ_PYUC01000015.1"/>
</dbReference>
<dbReference type="Gene3D" id="3.30.1780.10">
    <property type="entry name" value="ornithine cyclodeaminase, domain 1"/>
    <property type="match status" value="1"/>
</dbReference>
<dbReference type="PANTHER" id="PTHR13812:SF19">
    <property type="entry name" value="KETIMINE REDUCTASE MU-CRYSTALLIN"/>
    <property type="match status" value="1"/>
</dbReference>
<protein>
    <submittedName>
        <fullName evidence="1">Ornithine cyclodeaminase</fullName>
    </submittedName>
</protein>
<dbReference type="EMBL" id="PYUC01000015">
    <property type="protein sequence ID" value="PTB17877.1"/>
    <property type="molecule type" value="Genomic_DNA"/>
</dbReference>
<accession>A0A2T3XN37</accession>
<dbReference type="AlphaFoldDB" id="A0A2T3XN37"/>
<organism evidence="1 2">
    <name type="scientific">Trinickia symbiotica</name>
    <dbReference type="NCBI Taxonomy" id="863227"/>
    <lineage>
        <taxon>Bacteria</taxon>
        <taxon>Pseudomonadati</taxon>
        <taxon>Pseudomonadota</taxon>
        <taxon>Betaproteobacteria</taxon>
        <taxon>Burkholderiales</taxon>
        <taxon>Burkholderiaceae</taxon>
        <taxon>Trinickia</taxon>
    </lineage>
</organism>
<dbReference type="Proteomes" id="UP000240638">
    <property type="component" value="Unassembled WGS sequence"/>
</dbReference>
<dbReference type="PIRSF" id="PIRSF001439">
    <property type="entry name" value="CryM"/>
    <property type="match status" value="1"/>
</dbReference>
<dbReference type="Pfam" id="PF02423">
    <property type="entry name" value="OCD_Mu_crystall"/>
    <property type="match status" value="1"/>
</dbReference>
<evidence type="ECO:0000313" key="2">
    <source>
        <dbReference type="Proteomes" id="UP000240638"/>
    </source>
</evidence>
<dbReference type="GO" id="GO:0005737">
    <property type="term" value="C:cytoplasm"/>
    <property type="evidence" value="ECO:0007669"/>
    <property type="project" value="TreeGrafter"/>
</dbReference>
<dbReference type="NCBIfam" id="NF045512">
    <property type="entry name" value="PyrPipCarbRedLhpI"/>
    <property type="match status" value="1"/>
</dbReference>
<reference evidence="1 2" key="1">
    <citation type="submission" date="2018-03" db="EMBL/GenBank/DDBJ databases">
        <title>Whole genome analyses suggest that Burkholderia sensu lato contains two further novel genera in the rhizoxinica-symbiotica group Mycetohabitans gen. nov., and Trinickia gen. nov.: implications for the evolution of diazotrophy and nodulation in the Burkholderiaceae.</title>
        <authorList>
            <person name="Estrada De Los Santos P."/>
            <person name="Palmer M."/>
            <person name="Chavez-Ramirez B."/>
            <person name="Steenkamp E.T."/>
            <person name="Hirsch A.M."/>
            <person name="Manyaka P."/>
            <person name="Maluk M."/>
            <person name="Lafos M."/>
            <person name="Crook M."/>
            <person name="Gross E."/>
            <person name="Simon M.F."/>
            <person name="Bueno Dos Reis Junior F."/>
            <person name="Poole P.S."/>
            <person name="Venter S.N."/>
            <person name="James E.K."/>
        </authorList>
    </citation>
    <scope>NUCLEOTIDE SEQUENCE [LARGE SCALE GENOMIC DNA]</scope>
    <source>
        <strain evidence="1 2">JPY-366</strain>
    </source>
</reference>
<dbReference type="PANTHER" id="PTHR13812">
    <property type="entry name" value="KETIMINE REDUCTASE MU-CRYSTALLIN"/>
    <property type="match status" value="1"/>
</dbReference>
<dbReference type="InterPro" id="IPR053444">
    <property type="entry name" value="Pyr2C_reductase-like"/>
</dbReference>
<evidence type="ECO:0000313" key="1">
    <source>
        <dbReference type="EMBL" id="PTB17877.1"/>
    </source>
</evidence>